<protein>
    <submittedName>
        <fullName evidence="2">Uncharacterized protein</fullName>
    </submittedName>
</protein>
<proteinExistence type="predicted"/>
<dbReference type="EMBL" id="CP017813">
    <property type="protein sequence ID" value="APJ38129.1"/>
    <property type="molecule type" value="Genomic_DNA"/>
</dbReference>
<evidence type="ECO:0000256" key="1">
    <source>
        <dbReference type="SAM" id="SignalP"/>
    </source>
</evidence>
<accession>A0A1L4FRB1</accession>
<keyword evidence="1" id="KW-0732">Signal</keyword>
<name>A0A1L4FRB1_9BACT</name>
<evidence type="ECO:0000313" key="2">
    <source>
        <dbReference type="EMBL" id="APJ38129.1"/>
    </source>
</evidence>
<feature type="chain" id="PRO_5013381094" evidence="1">
    <location>
        <begin position="21"/>
        <end position="365"/>
    </location>
</feature>
<dbReference type="RefSeq" id="WP_073372134.1">
    <property type="nucleotide sequence ID" value="NZ_CP017813.1"/>
</dbReference>
<sequence length="365" mass="42261">MNKKNIFKLLGATLSSSVFLIPFSGLVPVYMGKDTADNKYDSFFYEDTDIYSNSRYSPYGSWDGSVDYRFEGYIGTQNFVTVGDPSVTDNRNPNFLNTNYYSRFSQKYNWVDPKSLDGRRRKWKLIYHKQQPSSFRDNRYLGGFYFSEDIILADNSFVKFSFYTADINQIDYANVSTKEIPVSWSQLPTNKNNYTFINPLYSQNPYFEDKWENIVNWVNPQNTTTAGAAGYNNNSEIRLRGLWTNSAYPWTSEELAVAQKNGLTRDSREVIANRLINDPVTSLGKGNPGFYHKSTKKINHFDNGNVATRLKQDGLYDEDLLNNDGAGFWNLLNQNAGYMFTFFIDAPNARNRGWLRCSCWIWNCW</sequence>
<dbReference type="KEGG" id="mpul:BLA55_00265"/>
<organism evidence="2 3">
    <name type="scientific">Mycoplasmopsis pullorum</name>
    <dbReference type="NCBI Taxonomy" id="48003"/>
    <lineage>
        <taxon>Bacteria</taxon>
        <taxon>Bacillati</taxon>
        <taxon>Mycoplasmatota</taxon>
        <taxon>Mycoplasmoidales</taxon>
        <taxon>Metamycoplasmataceae</taxon>
        <taxon>Mycoplasmopsis</taxon>
    </lineage>
</organism>
<evidence type="ECO:0000313" key="3">
    <source>
        <dbReference type="Proteomes" id="UP000184322"/>
    </source>
</evidence>
<dbReference type="AlphaFoldDB" id="A0A1L4FRB1"/>
<reference evidence="3" key="1">
    <citation type="submission" date="2016-10" db="EMBL/GenBank/DDBJ databases">
        <authorList>
            <person name="Beylefeld A."/>
            <person name="Abolnik C."/>
        </authorList>
    </citation>
    <scope>NUCLEOTIDE SEQUENCE [LARGE SCALE GENOMIC DNA]</scope>
    <source>
        <strain evidence="3">B359_6</strain>
    </source>
</reference>
<dbReference type="OrthoDB" id="393755at2"/>
<gene>
    <name evidence="2" type="ORF">BLA55_00265</name>
</gene>
<keyword evidence="3" id="KW-1185">Reference proteome</keyword>
<dbReference type="Proteomes" id="UP000184322">
    <property type="component" value="Chromosome"/>
</dbReference>
<feature type="signal peptide" evidence="1">
    <location>
        <begin position="1"/>
        <end position="20"/>
    </location>
</feature>
<dbReference type="STRING" id="48003.BLA55_00265"/>